<dbReference type="InterPro" id="IPR043203">
    <property type="entry name" value="VGCC_Ca_Na"/>
</dbReference>
<dbReference type="RefSeq" id="WP_090499606.1">
    <property type="nucleotide sequence ID" value="NZ_FOWX01000008.1"/>
</dbReference>
<evidence type="ECO:0000313" key="8">
    <source>
        <dbReference type="Proteomes" id="UP000198784"/>
    </source>
</evidence>
<dbReference type="Gene3D" id="1.10.287.70">
    <property type="match status" value="1"/>
</dbReference>
<evidence type="ECO:0000259" key="6">
    <source>
        <dbReference type="Pfam" id="PF00520"/>
    </source>
</evidence>
<dbReference type="InterPro" id="IPR027359">
    <property type="entry name" value="Volt_channel_dom_sf"/>
</dbReference>
<evidence type="ECO:0000256" key="4">
    <source>
        <dbReference type="ARBA" id="ARBA00023136"/>
    </source>
</evidence>
<dbReference type="PANTHER" id="PTHR10037:SF62">
    <property type="entry name" value="SODIUM CHANNEL PROTEIN 60E"/>
    <property type="match status" value="1"/>
</dbReference>
<feature type="transmembrane region" description="Helical" evidence="5">
    <location>
        <begin position="134"/>
        <end position="157"/>
    </location>
</feature>
<evidence type="ECO:0000256" key="3">
    <source>
        <dbReference type="ARBA" id="ARBA00022989"/>
    </source>
</evidence>
<keyword evidence="7" id="KW-0406">Ion transport</keyword>
<proteinExistence type="predicted"/>
<feature type="transmembrane region" description="Helical" evidence="5">
    <location>
        <begin position="88"/>
        <end position="113"/>
    </location>
</feature>
<dbReference type="GO" id="GO:0005248">
    <property type="term" value="F:voltage-gated sodium channel activity"/>
    <property type="evidence" value="ECO:0007669"/>
    <property type="project" value="TreeGrafter"/>
</dbReference>
<sequence length="272" mass="29985">MPENILTPSYGTWRERLADLMESPGITRLVTTLIILNAAILGMETSPSLMADWGGLLQPLDKLILGLFILELALRFIARGIGLLRDPWAVFDCLVVGIALVPASGPFAVLRALRVLRVLRLISINPNMRRVVQALLSSLPGMGSIAMLLGLVFYVAAVMATQLFGEAFPEWFGSLGASLYTLFQVMTLESWSMGIVRPVMEQFPLAWMYFLPFILIATFMMLNLFIAVVVNAMQATHDQEALLAPPSTTEQLLLDELKALRAEVAALRQPRA</sequence>
<dbReference type="Gene3D" id="1.20.120.350">
    <property type="entry name" value="Voltage-gated potassium channels. Chain C"/>
    <property type="match status" value="1"/>
</dbReference>
<dbReference type="AlphaFoldDB" id="A0A1I5PAB9"/>
<keyword evidence="4 5" id="KW-0472">Membrane</keyword>
<dbReference type="InterPro" id="IPR005821">
    <property type="entry name" value="Ion_trans_dom"/>
</dbReference>
<accession>A0A1I5PAB9</accession>
<feature type="transmembrane region" description="Helical" evidence="5">
    <location>
        <begin position="208"/>
        <end position="230"/>
    </location>
</feature>
<evidence type="ECO:0000256" key="5">
    <source>
        <dbReference type="SAM" id="Phobius"/>
    </source>
</evidence>
<keyword evidence="7" id="KW-0407">Ion channel</keyword>
<dbReference type="PANTHER" id="PTHR10037">
    <property type="entry name" value="VOLTAGE-GATED CATION CHANNEL CALCIUM AND SODIUM"/>
    <property type="match status" value="1"/>
</dbReference>
<keyword evidence="7" id="KW-0813">Transport</keyword>
<comment type="subcellular location">
    <subcellularLocation>
        <location evidence="1">Membrane</location>
        <topology evidence="1">Multi-pass membrane protein</topology>
    </subcellularLocation>
</comment>
<organism evidence="7 8">
    <name type="scientific">Pseudomonas borbori</name>
    <dbReference type="NCBI Taxonomy" id="289003"/>
    <lineage>
        <taxon>Bacteria</taxon>
        <taxon>Pseudomonadati</taxon>
        <taxon>Pseudomonadota</taxon>
        <taxon>Gammaproteobacteria</taxon>
        <taxon>Pseudomonadales</taxon>
        <taxon>Pseudomonadaceae</taxon>
        <taxon>Pseudomonas</taxon>
    </lineage>
</organism>
<keyword evidence="8" id="KW-1185">Reference proteome</keyword>
<evidence type="ECO:0000256" key="1">
    <source>
        <dbReference type="ARBA" id="ARBA00004141"/>
    </source>
</evidence>
<keyword evidence="2 5" id="KW-0812">Transmembrane</keyword>
<dbReference type="GO" id="GO:0001518">
    <property type="term" value="C:voltage-gated sodium channel complex"/>
    <property type="evidence" value="ECO:0007669"/>
    <property type="project" value="TreeGrafter"/>
</dbReference>
<name>A0A1I5PAB9_9PSED</name>
<dbReference type="SUPFAM" id="SSF81324">
    <property type="entry name" value="Voltage-gated potassium channels"/>
    <property type="match status" value="1"/>
</dbReference>
<keyword evidence="3 5" id="KW-1133">Transmembrane helix</keyword>
<dbReference type="STRING" id="289003.SAMN05216190_10885"/>
<dbReference type="Proteomes" id="UP000198784">
    <property type="component" value="Unassembled WGS sequence"/>
</dbReference>
<protein>
    <submittedName>
        <fullName evidence="7">Voltage-gated sodium channel</fullName>
    </submittedName>
</protein>
<evidence type="ECO:0000313" key="7">
    <source>
        <dbReference type="EMBL" id="SFP30995.1"/>
    </source>
</evidence>
<dbReference type="EMBL" id="FOWX01000008">
    <property type="protein sequence ID" value="SFP30995.1"/>
    <property type="molecule type" value="Genomic_DNA"/>
</dbReference>
<evidence type="ECO:0000256" key="2">
    <source>
        <dbReference type="ARBA" id="ARBA00022692"/>
    </source>
</evidence>
<feature type="domain" description="Ion transport" evidence="6">
    <location>
        <begin position="28"/>
        <end position="239"/>
    </location>
</feature>
<dbReference type="Pfam" id="PF00520">
    <property type="entry name" value="Ion_trans"/>
    <property type="match status" value="1"/>
</dbReference>
<reference evidence="8" key="1">
    <citation type="submission" date="2016-10" db="EMBL/GenBank/DDBJ databases">
        <authorList>
            <person name="Varghese N."/>
            <person name="Submissions S."/>
        </authorList>
    </citation>
    <scope>NUCLEOTIDE SEQUENCE [LARGE SCALE GENOMIC DNA]</scope>
    <source>
        <strain evidence="8">DSM 17834</strain>
    </source>
</reference>
<gene>
    <name evidence="7" type="ORF">SAMN05216190_10885</name>
</gene>
<dbReference type="OrthoDB" id="5297065at2"/>